<keyword evidence="2" id="KW-1185">Reference proteome</keyword>
<evidence type="ECO:0000313" key="1">
    <source>
        <dbReference type="EMBL" id="MBA0784812.1"/>
    </source>
</evidence>
<organism evidence="1 2">
    <name type="scientific">Gossypium trilobum</name>
    <dbReference type="NCBI Taxonomy" id="34281"/>
    <lineage>
        <taxon>Eukaryota</taxon>
        <taxon>Viridiplantae</taxon>
        <taxon>Streptophyta</taxon>
        <taxon>Embryophyta</taxon>
        <taxon>Tracheophyta</taxon>
        <taxon>Spermatophyta</taxon>
        <taxon>Magnoliopsida</taxon>
        <taxon>eudicotyledons</taxon>
        <taxon>Gunneridae</taxon>
        <taxon>Pentapetalae</taxon>
        <taxon>rosids</taxon>
        <taxon>malvids</taxon>
        <taxon>Malvales</taxon>
        <taxon>Malvaceae</taxon>
        <taxon>Malvoideae</taxon>
        <taxon>Gossypium</taxon>
    </lineage>
</organism>
<dbReference type="Proteomes" id="UP000593568">
    <property type="component" value="Unassembled WGS sequence"/>
</dbReference>
<dbReference type="EMBL" id="JABEZW010216442">
    <property type="protein sequence ID" value="MBA0784812.1"/>
    <property type="molecule type" value="Genomic_DNA"/>
</dbReference>
<protein>
    <submittedName>
        <fullName evidence="1">Uncharacterized protein</fullName>
    </submittedName>
</protein>
<comment type="caution">
    <text evidence="1">The sequence shown here is derived from an EMBL/GenBank/DDBJ whole genome shotgun (WGS) entry which is preliminary data.</text>
</comment>
<sequence length="47" mass="5101">MMAEARGPVISCICSKTEDCQGIYAICPNYKCINNLCTCLSNAPLFP</sequence>
<proteinExistence type="predicted"/>
<gene>
    <name evidence="1" type="ORF">Gotri_027999</name>
</gene>
<evidence type="ECO:0000313" key="2">
    <source>
        <dbReference type="Proteomes" id="UP000593568"/>
    </source>
</evidence>
<reference evidence="1 2" key="1">
    <citation type="journal article" date="2019" name="Genome Biol. Evol.">
        <title>Insights into the evolution of the New World diploid cottons (Gossypium, subgenus Houzingenia) based on genome sequencing.</title>
        <authorList>
            <person name="Grover C.E."/>
            <person name="Arick M.A. 2nd"/>
            <person name="Thrash A."/>
            <person name="Conover J.L."/>
            <person name="Sanders W.S."/>
            <person name="Peterson D.G."/>
            <person name="Frelichowski J.E."/>
            <person name="Scheffler J.A."/>
            <person name="Scheffler B.E."/>
            <person name="Wendel J.F."/>
        </authorList>
    </citation>
    <scope>NUCLEOTIDE SEQUENCE [LARGE SCALE GENOMIC DNA]</scope>
    <source>
        <strain evidence="1">8</strain>
        <tissue evidence="1">Leaf</tissue>
    </source>
</reference>
<dbReference type="AlphaFoldDB" id="A0A7J9FHL7"/>
<name>A0A7J9FHL7_9ROSI</name>
<accession>A0A7J9FHL7</accession>